<dbReference type="Gene3D" id="1.10.4030.10">
    <property type="entry name" value="Porin chaperone SurA, peptide-binding domain"/>
    <property type="match status" value="1"/>
</dbReference>
<dbReference type="AlphaFoldDB" id="A0A1M4YCU1"/>
<dbReference type="GO" id="GO:0003755">
    <property type="term" value="F:peptidyl-prolyl cis-trans isomerase activity"/>
    <property type="evidence" value="ECO:0007669"/>
    <property type="project" value="InterPro"/>
</dbReference>
<dbReference type="PROSITE" id="PS51257">
    <property type="entry name" value="PROKAR_LIPOPROTEIN"/>
    <property type="match status" value="1"/>
</dbReference>
<evidence type="ECO:0000256" key="1">
    <source>
        <dbReference type="SAM" id="SignalP"/>
    </source>
</evidence>
<feature type="chain" id="PRO_5039077489" evidence="1">
    <location>
        <begin position="22"/>
        <end position="315"/>
    </location>
</feature>
<sequence>MKKTLLTIIILAAFIISGCQSEPSVYARIGENEISKDSFDQYMLLTKISYDLSQAEMPQSGEGLETLKKNILDNMVEGAVLVESAGKLGIEIDEEQALQEAESLLEMVLESYGEDDYQKLLDEYRIDRNDFEDFVKKLSADNQMIYALYERVTEGVEASEEEAYRHYEENIRVYNYSTVHAKGFVFTASNTGEEVQAKLESDEMSMDEAIEAYREDKNVLYADDFGPLYFTDMAEDFAEELFDAGIGDFTGLVESEGLYYLGYVYSRDDMEPAAFEEVESTVYERVLSLKRNEAYEEFFLQEKESYEIEVYYDKL</sequence>
<feature type="domain" description="PpiC" evidence="2">
    <location>
        <begin position="159"/>
        <end position="279"/>
    </location>
</feature>
<dbReference type="PANTHER" id="PTHR47245">
    <property type="entry name" value="PEPTIDYLPROLYL ISOMERASE"/>
    <property type="match status" value="1"/>
</dbReference>
<dbReference type="InterPro" id="IPR046357">
    <property type="entry name" value="PPIase_dom_sf"/>
</dbReference>
<proteinExistence type="predicted"/>
<dbReference type="SUPFAM" id="SSF54534">
    <property type="entry name" value="FKBP-like"/>
    <property type="match status" value="1"/>
</dbReference>
<dbReference type="Pfam" id="PF13624">
    <property type="entry name" value="SurA_N_3"/>
    <property type="match status" value="1"/>
</dbReference>
<gene>
    <name evidence="3" type="ORF">SAMN02746064_01739</name>
</gene>
<dbReference type="PANTHER" id="PTHR47245:SF2">
    <property type="entry name" value="PEPTIDYL-PROLYL CIS-TRANS ISOMERASE HP_0175-RELATED"/>
    <property type="match status" value="1"/>
</dbReference>
<reference evidence="3 4" key="1">
    <citation type="submission" date="2016-11" db="EMBL/GenBank/DDBJ databases">
        <authorList>
            <person name="Jaros S."/>
            <person name="Januszkiewicz K."/>
            <person name="Wedrychowicz H."/>
        </authorList>
    </citation>
    <scope>NUCLEOTIDE SEQUENCE [LARGE SCALE GENOMIC DNA]</scope>
    <source>
        <strain evidence="3 4">DSM 14828</strain>
    </source>
</reference>
<dbReference type="Pfam" id="PF13145">
    <property type="entry name" value="Rotamase_2"/>
    <property type="match status" value="1"/>
</dbReference>
<dbReference type="InterPro" id="IPR050245">
    <property type="entry name" value="PrsA_foldase"/>
</dbReference>
<dbReference type="Gene3D" id="3.10.50.40">
    <property type="match status" value="1"/>
</dbReference>
<evidence type="ECO:0000313" key="4">
    <source>
        <dbReference type="Proteomes" id="UP000184251"/>
    </source>
</evidence>
<accession>A0A1M4YCU1</accession>
<name>A0A1M4YCU1_9FIRM</name>
<dbReference type="EMBL" id="FQTU01000012">
    <property type="protein sequence ID" value="SHF03547.1"/>
    <property type="molecule type" value="Genomic_DNA"/>
</dbReference>
<dbReference type="InterPro" id="IPR000297">
    <property type="entry name" value="PPIase_PpiC"/>
</dbReference>
<protein>
    <submittedName>
        <fullName evidence="3">PPIC-type PPIASE domain-containing protein</fullName>
    </submittedName>
</protein>
<organism evidence="3 4">
    <name type="scientific">Alkalibacter saccharofermentans DSM 14828</name>
    <dbReference type="NCBI Taxonomy" id="1120975"/>
    <lineage>
        <taxon>Bacteria</taxon>
        <taxon>Bacillati</taxon>
        <taxon>Bacillota</taxon>
        <taxon>Clostridia</taxon>
        <taxon>Eubacteriales</taxon>
        <taxon>Eubacteriaceae</taxon>
        <taxon>Alkalibacter</taxon>
    </lineage>
</organism>
<dbReference type="Proteomes" id="UP000184251">
    <property type="component" value="Unassembled WGS sequence"/>
</dbReference>
<dbReference type="InterPro" id="IPR027304">
    <property type="entry name" value="Trigger_fact/SurA_dom_sf"/>
</dbReference>
<keyword evidence="4" id="KW-1185">Reference proteome</keyword>
<feature type="signal peptide" evidence="1">
    <location>
        <begin position="1"/>
        <end position="21"/>
    </location>
</feature>
<evidence type="ECO:0000313" key="3">
    <source>
        <dbReference type="EMBL" id="SHF03547.1"/>
    </source>
</evidence>
<evidence type="ECO:0000259" key="2">
    <source>
        <dbReference type="Pfam" id="PF13145"/>
    </source>
</evidence>
<dbReference type="STRING" id="1120975.SAMN02746064_01739"/>
<dbReference type="SUPFAM" id="SSF109998">
    <property type="entry name" value="Triger factor/SurA peptide-binding domain-like"/>
    <property type="match status" value="1"/>
</dbReference>
<keyword evidence="1" id="KW-0732">Signal</keyword>
<dbReference type="RefSeq" id="WP_073271111.1">
    <property type="nucleotide sequence ID" value="NZ_FQTU01000012.1"/>
</dbReference>